<evidence type="ECO:0000259" key="1">
    <source>
        <dbReference type="Pfam" id="PF05043"/>
    </source>
</evidence>
<gene>
    <name evidence="2" type="ORF">BN424_3040</name>
</gene>
<proteinExistence type="predicted"/>
<sequence>MEIPKLLEIFGEGIGRKMLLFSMLFDKEPLTKKKLEVLPYSYKTLQSDLEQLAEILKKWDGDIRLSKYYNASLVYYKLEREAFFAPQTVISYICQKTLEFKILELFLYGNLKKVHQFLLEHGIGYTTYYRVLRKISGLLQKYGISINTNSLELVGKESEIRLFYFQFLWTLCEGFGWPFKNSDEKKIIERAAIITKKHGIGVIETRKLTYWLAICEVRENRKITIKTEEIPNEIIKLAEEPIYENLVETLFTESQHKLGNVQRSETECYFIFWMIFVDCVTDIRIDGASFEQISSRFIPIINEISIDRKLYIDFLKLIKWQENDGVKVSVSLLLHSIKINSFISAFSQERIVEELRYFMTKFLNHKIELMLHDTSTLSLLKSEMKNLVAKIQHVKINIFLISKYGDFMKNRILKQLSSDLKKQVNWLALNEEISETTIIFTDSPIAMNPPYKKIIYFSHPVCIKEIEKLIKLNLNYIM</sequence>
<keyword evidence="3" id="KW-1185">Reference proteome</keyword>
<dbReference type="AlphaFoldDB" id="K8EUZ2"/>
<evidence type="ECO:0000313" key="3">
    <source>
        <dbReference type="Proteomes" id="UP000000212"/>
    </source>
</evidence>
<dbReference type="KEGG" id="cml:BN424_3040"/>
<dbReference type="RefSeq" id="WP_016356620.1">
    <property type="nucleotide sequence ID" value="NC_019425.2"/>
</dbReference>
<accession>K8EUZ2</accession>
<dbReference type="Pfam" id="PF05043">
    <property type="entry name" value="Mga"/>
    <property type="match status" value="1"/>
</dbReference>
<organism evidence="2 3">
    <name type="scientific">Carnobacterium maltaromaticum LMA28</name>
    <dbReference type="NCBI Taxonomy" id="1234679"/>
    <lineage>
        <taxon>Bacteria</taxon>
        <taxon>Bacillati</taxon>
        <taxon>Bacillota</taxon>
        <taxon>Bacilli</taxon>
        <taxon>Lactobacillales</taxon>
        <taxon>Carnobacteriaceae</taxon>
        <taxon>Carnobacterium</taxon>
    </lineage>
</organism>
<dbReference type="Proteomes" id="UP000000212">
    <property type="component" value="Chromosome"/>
</dbReference>
<dbReference type="EMBL" id="HE999757">
    <property type="protein sequence ID" value="CCO12461.2"/>
    <property type="molecule type" value="Genomic_DNA"/>
</dbReference>
<dbReference type="HOGENOM" id="CLU_570732_0_0_9"/>
<dbReference type="eggNOG" id="COG3711">
    <property type="taxonomic scope" value="Bacteria"/>
</dbReference>
<dbReference type="STRING" id="1234679.BN424_3040"/>
<feature type="domain" description="Mga helix-turn-helix" evidence="1">
    <location>
        <begin position="87"/>
        <end position="167"/>
    </location>
</feature>
<protein>
    <submittedName>
        <fullName evidence="2">Mga helix-turn-helix domain protein</fullName>
    </submittedName>
</protein>
<evidence type="ECO:0000313" key="2">
    <source>
        <dbReference type="EMBL" id="CCO12461.2"/>
    </source>
</evidence>
<dbReference type="OrthoDB" id="2161899at2"/>
<dbReference type="InterPro" id="IPR007737">
    <property type="entry name" value="Mga_HTH"/>
</dbReference>
<reference evidence="3" key="1">
    <citation type="journal article" date="2013" name="Genome Announc.">
        <title>Complete Chromosome Sequence of Carnobacterium maltaromaticum LMA 28.</title>
        <authorList>
            <person name="Cailliez-Grimal C."/>
            <person name="Chaillou S."/>
            <person name="Anba-Mondoloni J."/>
            <person name="Loux V."/>
            <person name="Afzal M.I."/>
            <person name="Rahman A."/>
            <person name="Kergourlay G."/>
            <person name="Champomier-Verges M.C."/>
            <person name="Zagorec M."/>
            <person name="Dalgaard P."/>
            <person name="Leisner J.J."/>
            <person name="Prevost H."/>
            <person name="Revol-Junelles A.M."/>
            <person name="Borges F."/>
        </authorList>
    </citation>
    <scope>NUCLEOTIDE SEQUENCE</scope>
    <source>
        <strain evidence="3">LMA28</strain>
    </source>
</reference>
<name>K8EUZ2_CARML</name>